<comment type="caution">
    <text evidence="2">Lacks conserved residue(s) required for the propagation of feature annotation.</text>
</comment>
<dbReference type="EMBL" id="WJQU01000002">
    <property type="protein sequence ID" value="KAJ6644287.1"/>
    <property type="molecule type" value="Genomic_DNA"/>
</dbReference>
<dbReference type="SMART" id="SM00216">
    <property type="entry name" value="VWD"/>
    <property type="match status" value="1"/>
</dbReference>
<reference evidence="7" key="1">
    <citation type="submission" date="2022-07" db="EMBL/GenBank/DDBJ databases">
        <authorList>
            <person name="Trinca V."/>
            <person name="Uliana J.V.C."/>
            <person name="Torres T.T."/>
            <person name="Ward R.J."/>
            <person name="Monesi N."/>
        </authorList>
    </citation>
    <scope>NUCLEOTIDE SEQUENCE</scope>
    <source>
        <strain evidence="7">HSMRA1968</strain>
        <tissue evidence="7">Whole embryos</tissue>
    </source>
</reference>
<dbReference type="PANTHER" id="PTHR13802">
    <property type="entry name" value="MUCIN 4-RELATED"/>
    <property type="match status" value="1"/>
</dbReference>
<evidence type="ECO:0000259" key="5">
    <source>
        <dbReference type="PROSITE" id="PS50940"/>
    </source>
</evidence>
<dbReference type="InterPro" id="IPR036508">
    <property type="entry name" value="Chitin-bd_dom_sf"/>
</dbReference>
<feature type="chain" id="PRO_5040306601" evidence="3">
    <location>
        <begin position="18"/>
        <end position="774"/>
    </location>
</feature>
<dbReference type="PANTHER" id="PTHR13802:SF52">
    <property type="entry name" value="MUCIN-4"/>
    <property type="match status" value="1"/>
</dbReference>
<dbReference type="Proteomes" id="UP001151699">
    <property type="component" value="Chromosome B"/>
</dbReference>
<keyword evidence="1" id="KW-1015">Disulfide bond</keyword>
<evidence type="ECO:0000256" key="1">
    <source>
        <dbReference type="ARBA" id="ARBA00023157"/>
    </source>
</evidence>
<keyword evidence="8" id="KW-1185">Reference proteome</keyword>
<dbReference type="Gene3D" id="2.170.140.10">
    <property type="entry name" value="Chitin binding domain"/>
    <property type="match status" value="1"/>
</dbReference>
<name>A0A9Q0N654_9DIPT</name>
<keyword evidence="3" id="KW-0732">Signal</keyword>
<gene>
    <name evidence="7" type="primary">mesh_1</name>
    <name evidence="7" type="ORF">Bhyg_09254</name>
</gene>
<dbReference type="InterPro" id="IPR002557">
    <property type="entry name" value="Chitin-bd_dom"/>
</dbReference>
<dbReference type="InterPro" id="IPR000436">
    <property type="entry name" value="Sushi_SCR_CCP_dom"/>
</dbReference>
<organism evidence="7 8">
    <name type="scientific">Pseudolycoriella hygida</name>
    <dbReference type="NCBI Taxonomy" id="35572"/>
    <lineage>
        <taxon>Eukaryota</taxon>
        <taxon>Metazoa</taxon>
        <taxon>Ecdysozoa</taxon>
        <taxon>Arthropoda</taxon>
        <taxon>Hexapoda</taxon>
        <taxon>Insecta</taxon>
        <taxon>Pterygota</taxon>
        <taxon>Neoptera</taxon>
        <taxon>Endopterygota</taxon>
        <taxon>Diptera</taxon>
        <taxon>Nematocera</taxon>
        <taxon>Sciaroidea</taxon>
        <taxon>Sciaridae</taxon>
        <taxon>Pseudolycoriella</taxon>
    </lineage>
</organism>
<dbReference type="PROSITE" id="PS51233">
    <property type="entry name" value="VWFD"/>
    <property type="match status" value="1"/>
</dbReference>
<dbReference type="PROSITE" id="PS50923">
    <property type="entry name" value="SUSHI"/>
    <property type="match status" value="1"/>
</dbReference>
<evidence type="ECO:0000259" key="6">
    <source>
        <dbReference type="PROSITE" id="PS51233"/>
    </source>
</evidence>
<feature type="domain" description="Sushi" evidence="4">
    <location>
        <begin position="652"/>
        <end position="713"/>
    </location>
</feature>
<evidence type="ECO:0000256" key="3">
    <source>
        <dbReference type="SAM" id="SignalP"/>
    </source>
</evidence>
<feature type="domain" description="Chitin-binding type-2" evidence="5">
    <location>
        <begin position="715"/>
        <end position="770"/>
    </location>
</feature>
<dbReference type="GO" id="GO:0008061">
    <property type="term" value="F:chitin binding"/>
    <property type="evidence" value="ECO:0007669"/>
    <property type="project" value="InterPro"/>
</dbReference>
<dbReference type="PROSITE" id="PS50940">
    <property type="entry name" value="CHIT_BIND_II"/>
    <property type="match status" value="1"/>
</dbReference>
<dbReference type="SUPFAM" id="SSF57535">
    <property type="entry name" value="Complement control module/SCR domain"/>
    <property type="match status" value="1"/>
</dbReference>
<evidence type="ECO:0000313" key="7">
    <source>
        <dbReference type="EMBL" id="KAJ6644287.1"/>
    </source>
</evidence>
<protein>
    <submittedName>
        <fullName evidence="7">Protein mesh</fullName>
    </submittedName>
</protein>
<dbReference type="OrthoDB" id="6020543at2759"/>
<dbReference type="CDD" id="cd00033">
    <property type="entry name" value="CCP"/>
    <property type="match status" value="1"/>
</dbReference>
<dbReference type="SMART" id="SM00032">
    <property type="entry name" value="CCP"/>
    <property type="match status" value="1"/>
</dbReference>
<comment type="caution">
    <text evidence="7">The sequence shown here is derived from an EMBL/GenBank/DDBJ whole genome shotgun (WGS) entry which is preliminary data.</text>
</comment>
<evidence type="ECO:0000256" key="2">
    <source>
        <dbReference type="PROSITE-ProRule" id="PRU00302"/>
    </source>
</evidence>
<dbReference type="SMART" id="SM00494">
    <property type="entry name" value="ChtBD2"/>
    <property type="match status" value="1"/>
</dbReference>
<dbReference type="InterPro" id="IPR051495">
    <property type="entry name" value="Epithelial_Barrier/Signaling"/>
</dbReference>
<evidence type="ECO:0000259" key="4">
    <source>
        <dbReference type="PROSITE" id="PS50923"/>
    </source>
</evidence>
<dbReference type="Gene3D" id="2.10.70.10">
    <property type="entry name" value="Complement Module, domain 1"/>
    <property type="match status" value="1"/>
</dbReference>
<accession>A0A9Q0N654</accession>
<feature type="signal peptide" evidence="3">
    <location>
        <begin position="1"/>
        <end position="17"/>
    </location>
</feature>
<dbReference type="Pfam" id="PF01607">
    <property type="entry name" value="CBM_14"/>
    <property type="match status" value="1"/>
</dbReference>
<proteinExistence type="predicted"/>
<dbReference type="InterPro" id="IPR035976">
    <property type="entry name" value="Sushi/SCR/CCP_sf"/>
</dbReference>
<keyword evidence="2" id="KW-0768">Sushi</keyword>
<feature type="domain" description="VWFD" evidence="6">
    <location>
        <begin position="380"/>
        <end position="574"/>
    </location>
</feature>
<sequence length="774" mass="86417">MRSFILIALFISYGGNAEVIRRFQAVPFVMGGTPITFDINTISVDDIASIKCVVRFSDGRDPIELQPTVTRGRVSAICRLPPEIQSGIFDIDLEIMTTSPKAEVQAEVLSEAVIINPSPLAEVKVEENWDARELLFTWDPEYFEQFFNPGATIMIQASLYVSDGFEPVFTPFVIGLLGFNVGTVRFSVSEAIMNRIATIHSPYFYVLNPVGSQSHMYLSSLLFAPTHGMTDTLAIQTCVAWMDSAQIPSPPEDIHPCPPCLCQVINDANFIKTEYNPQIVRLANGALDNHVLYYEHVPTGRGHAQSCSYNTLNNNLVLTSPAQAGFIHKVSKHNSYVDNFFADVWPYIVCCLQSNSQQVCDIFHELRPIDTGHEYPGPEEPCKGTGDPHFVTFESVKFDFMGNGEFWLIRGPGDNGFGVQGRMAPVFEGQKVSYFKAVAARDGNTTVQIQLDGKNFQILINGVEFAIPEASITLPLDGIAITIEKRLVHVRLQTGFTIIVENANDFFNVFGTGAHWNKGKGFMGIFGNFDDDVENDLTAQDGFVIPPTAANLRDLSLIHHRFGLTWMTTASESFFVYEEGRSWEYYANRDFGPILEYPDPATLPEEVREICGESLFCYYEYVGTDSLDKAADVERWEREFDDLREEIEREVPMCDVIASPANGRVQAEGHLNGSSATYSCDTEYDFLGGNRVRTCSASVEKSYWTGVEPTCIWTCTKCEESMDFKLSHDPNDCNKFFLCSFGERISLDCPAFNFFDPALQICTSDFECHGPPGC</sequence>
<dbReference type="SUPFAM" id="SSF57625">
    <property type="entry name" value="Invertebrate chitin-binding proteins"/>
    <property type="match status" value="1"/>
</dbReference>
<evidence type="ECO:0000313" key="8">
    <source>
        <dbReference type="Proteomes" id="UP001151699"/>
    </source>
</evidence>
<dbReference type="Pfam" id="PF00094">
    <property type="entry name" value="VWD"/>
    <property type="match status" value="1"/>
</dbReference>
<dbReference type="GO" id="GO:0005576">
    <property type="term" value="C:extracellular region"/>
    <property type="evidence" value="ECO:0007669"/>
    <property type="project" value="InterPro"/>
</dbReference>
<dbReference type="AlphaFoldDB" id="A0A9Q0N654"/>
<dbReference type="InterPro" id="IPR001846">
    <property type="entry name" value="VWF_type-D"/>
</dbReference>